<evidence type="ECO:0000313" key="3">
    <source>
        <dbReference type="Proteomes" id="UP000192257"/>
    </source>
</evidence>
<gene>
    <name evidence="2" type="ORF">TM35_000062490</name>
</gene>
<dbReference type="EMBL" id="NBCO01000006">
    <property type="protein sequence ID" value="ORC91244.1"/>
    <property type="molecule type" value="Genomic_DNA"/>
</dbReference>
<keyword evidence="1" id="KW-0812">Transmembrane</keyword>
<reference evidence="2 3" key="1">
    <citation type="submission" date="2017-03" db="EMBL/GenBank/DDBJ databases">
        <title>An alternative strategy for trypanosome survival in the mammalian bloodstream revealed through genome and transcriptome analysis of the ubiquitous bovine parasite Trypanosoma (Megatrypanum) theileri.</title>
        <authorList>
            <person name="Kelly S."/>
            <person name="Ivens A."/>
            <person name="Mott A."/>
            <person name="O'Neill E."/>
            <person name="Emms D."/>
            <person name="Macleod O."/>
            <person name="Voorheis P."/>
            <person name="Matthews J."/>
            <person name="Matthews K."/>
            <person name="Carrington M."/>
        </authorList>
    </citation>
    <scope>NUCLEOTIDE SEQUENCE [LARGE SCALE GENOMIC DNA]</scope>
    <source>
        <strain evidence="2">Edinburgh</strain>
    </source>
</reference>
<comment type="caution">
    <text evidence="2">The sequence shown here is derived from an EMBL/GenBank/DDBJ whole genome shotgun (WGS) entry which is preliminary data.</text>
</comment>
<organism evidence="2 3">
    <name type="scientific">Trypanosoma theileri</name>
    <dbReference type="NCBI Taxonomy" id="67003"/>
    <lineage>
        <taxon>Eukaryota</taxon>
        <taxon>Discoba</taxon>
        <taxon>Euglenozoa</taxon>
        <taxon>Kinetoplastea</taxon>
        <taxon>Metakinetoplastina</taxon>
        <taxon>Trypanosomatida</taxon>
        <taxon>Trypanosomatidae</taxon>
        <taxon>Trypanosoma</taxon>
    </lineage>
</organism>
<dbReference type="VEuPathDB" id="TriTrypDB:TM35_000062490"/>
<dbReference type="OrthoDB" id="244029at2759"/>
<proteinExistence type="predicted"/>
<keyword evidence="1" id="KW-1133">Transmembrane helix</keyword>
<feature type="transmembrane region" description="Helical" evidence="1">
    <location>
        <begin position="20"/>
        <end position="38"/>
    </location>
</feature>
<dbReference type="Proteomes" id="UP000192257">
    <property type="component" value="Unassembled WGS sequence"/>
</dbReference>
<name>A0A1X0P2T1_9TRYP</name>
<accession>A0A1X0P2T1</accession>
<evidence type="ECO:0008006" key="4">
    <source>
        <dbReference type="Google" id="ProtNLM"/>
    </source>
</evidence>
<dbReference type="GeneID" id="39983066"/>
<dbReference type="RefSeq" id="XP_028885310.1">
    <property type="nucleotide sequence ID" value="XM_029023286.1"/>
</dbReference>
<dbReference type="AlphaFoldDB" id="A0A1X0P2T1"/>
<protein>
    <recommendedName>
        <fullName evidence="4">Band 7 domain-containing protein</fullName>
    </recommendedName>
</protein>
<keyword evidence="3" id="KW-1185">Reference proteome</keyword>
<evidence type="ECO:0000313" key="2">
    <source>
        <dbReference type="EMBL" id="ORC91244.1"/>
    </source>
</evidence>
<keyword evidence="1" id="KW-0472">Membrane</keyword>
<sequence length="240" mass="26124">MSRTPLVTAVPSDHKNGGSLLLPLAVAALGAVCAWRLYRRCVVRVDEGCVTVVYETRRNSILSTSLDQDRSSSRDELPQISHFRPAMYVIASLLYTSRSVVVVPPTSFFNTFTLPASLLREEGDGEAVACRIDALRAADGALTLAITVRYRIPVEQLERYLAAVGPVPPNERIAVALADAARARGAELSVGLILNEERREAVFLQPLQEQLASRLMSEAGVKLLGVTVDWVEIAAKQEVV</sequence>
<evidence type="ECO:0000256" key="1">
    <source>
        <dbReference type="SAM" id="Phobius"/>
    </source>
</evidence>